<evidence type="ECO:0000313" key="3">
    <source>
        <dbReference type="Proteomes" id="UP000031167"/>
    </source>
</evidence>
<protein>
    <submittedName>
        <fullName evidence="2">Beta-carotene 15,15'-monooxygenase</fullName>
    </submittedName>
</protein>
<keyword evidence="1" id="KW-0472">Membrane</keyword>
<dbReference type="EMBL" id="JWTA01000001">
    <property type="protein sequence ID" value="KIC65210.1"/>
    <property type="molecule type" value="Genomic_DNA"/>
</dbReference>
<dbReference type="InterPro" id="IPR025291">
    <property type="entry name" value="DUF4153"/>
</dbReference>
<feature type="transmembrane region" description="Helical" evidence="1">
    <location>
        <begin position="6"/>
        <end position="39"/>
    </location>
</feature>
<dbReference type="STRING" id="363331.RM51_01805"/>
<feature type="transmembrane region" description="Helical" evidence="1">
    <location>
        <begin position="96"/>
        <end position="114"/>
    </location>
</feature>
<feature type="transmembrane region" description="Helical" evidence="1">
    <location>
        <begin position="173"/>
        <end position="192"/>
    </location>
</feature>
<dbReference type="Pfam" id="PF13687">
    <property type="entry name" value="DUF4153"/>
    <property type="match status" value="1"/>
</dbReference>
<evidence type="ECO:0000313" key="2">
    <source>
        <dbReference type="EMBL" id="KIC65210.1"/>
    </source>
</evidence>
<dbReference type="OrthoDB" id="627992at2"/>
<comment type="caution">
    <text evidence="2">The sequence shown here is derived from an EMBL/GenBank/DDBJ whole genome shotgun (WGS) entry which is preliminary data.</text>
</comment>
<feature type="transmembrane region" description="Helical" evidence="1">
    <location>
        <begin position="301"/>
        <end position="322"/>
    </location>
</feature>
<keyword evidence="2" id="KW-0503">Monooxygenase</keyword>
<feature type="transmembrane region" description="Helical" evidence="1">
    <location>
        <begin position="51"/>
        <end position="68"/>
    </location>
</feature>
<name>A0A0B4DLD0_9FLAO</name>
<proteinExistence type="predicted"/>
<feature type="transmembrane region" description="Helical" evidence="1">
    <location>
        <begin position="231"/>
        <end position="250"/>
    </location>
</feature>
<keyword evidence="1" id="KW-1133">Transmembrane helix</keyword>
<keyword evidence="2" id="KW-0560">Oxidoreductase</keyword>
<keyword evidence="1" id="KW-0812">Transmembrane</keyword>
<feature type="transmembrane region" description="Helical" evidence="1">
    <location>
        <begin position="365"/>
        <end position="387"/>
    </location>
</feature>
<dbReference type="GO" id="GO:0004497">
    <property type="term" value="F:monooxygenase activity"/>
    <property type="evidence" value="ECO:0007669"/>
    <property type="project" value="UniProtKB-KW"/>
</dbReference>
<evidence type="ECO:0000256" key="1">
    <source>
        <dbReference type="SAM" id="Phobius"/>
    </source>
</evidence>
<dbReference type="AlphaFoldDB" id="A0A0B4DLD0"/>
<feature type="transmembrane region" description="Helical" evidence="1">
    <location>
        <begin position="134"/>
        <end position="153"/>
    </location>
</feature>
<reference evidence="2 3" key="1">
    <citation type="submission" date="2014-12" db="EMBL/GenBank/DDBJ databases">
        <title>Genome sequencing of Chryseobacterium taiwanense TPW19.</title>
        <authorList>
            <person name="Tan P.W."/>
            <person name="Chan K.-G."/>
        </authorList>
    </citation>
    <scope>NUCLEOTIDE SEQUENCE [LARGE SCALE GENOMIC DNA]</scope>
    <source>
        <strain evidence="2 3">TPW19</strain>
    </source>
</reference>
<keyword evidence="3" id="KW-1185">Reference proteome</keyword>
<organism evidence="2 3">
    <name type="scientific">Chryseobacterium taiwanense</name>
    <dbReference type="NCBI Taxonomy" id="363331"/>
    <lineage>
        <taxon>Bacteria</taxon>
        <taxon>Pseudomonadati</taxon>
        <taxon>Bacteroidota</taxon>
        <taxon>Flavobacteriia</taxon>
        <taxon>Flavobacteriales</taxon>
        <taxon>Weeksellaceae</taxon>
        <taxon>Chryseobacterium group</taxon>
        <taxon>Chryseobacterium</taxon>
    </lineage>
</organism>
<gene>
    <name evidence="2" type="ORF">RM51_01805</name>
</gene>
<feature type="transmembrane region" description="Helical" evidence="1">
    <location>
        <begin position="338"/>
        <end position="358"/>
    </location>
</feature>
<dbReference type="Proteomes" id="UP000031167">
    <property type="component" value="Unassembled WGS sequence"/>
</dbReference>
<feature type="transmembrane region" description="Helical" evidence="1">
    <location>
        <begin position="270"/>
        <end position="289"/>
    </location>
</feature>
<dbReference type="RefSeq" id="WP_039364465.1">
    <property type="nucleotide sequence ID" value="NZ_JWTA01000001.1"/>
</dbReference>
<sequence>MKTYHLILLTTVLFVVIFYGETMGVNLGILGIIYALLTLLATPKKNKTQTFYILFATSVVSSLAFAWFRDFPSLLAVGTSLLFLGLKSKTRKLKSLFIVPVFVTNFFTFFCRFFSFEKWLPKFNTSGMLQKTIAIILIPSIFIIVFFCIYTYGSDHFATLFENIEFDFNFLDFFGLAILGFFIAFNFWNFSVERFIYKQNHYLNNTFSAQQRSQKASFSFMTFDLERTSGIITFLVLNVMLLFFIITYNYEQFYEIPKTPSQLSDETHERVIAVIFSIVMAIAVIMFYFKGAFNFDKNAGILKTLAKIWVVLNAVLIFSAIAKNTEYVQQLGLTYKRLGVYAFLIVSIIGLVITFIKIQMQKTNAFLFNQMLWYFYGMILVCSYFNWGRMATQYNIRNHKGNFEFLHSLNYNDEILEQAFPKEMKTKINYDRVESDKTTFLSKILYYESIKK</sequence>
<accession>A0A0B4DLD0</accession>